<name>A0A7T8GYJ3_CALRO</name>
<accession>A0A7T8GYJ3</accession>
<keyword evidence="2" id="KW-1185">Reference proteome</keyword>
<dbReference type="AlphaFoldDB" id="A0A7T8GYJ3"/>
<feature type="non-terminal residue" evidence="1">
    <location>
        <position position="50"/>
    </location>
</feature>
<evidence type="ECO:0000313" key="1">
    <source>
        <dbReference type="EMBL" id="QQP39765.1"/>
    </source>
</evidence>
<organism evidence="1 2">
    <name type="scientific">Caligus rogercresseyi</name>
    <name type="common">Sea louse</name>
    <dbReference type="NCBI Taxonomy" id="217165"/>
    <lineage>
        <taxon>Eukaryota</taxon>
        <taxon>Metazoa</taxon>
        <taxon>Ecdysozoa</taxon>
        <taxon>Arthropoda</taxon>
        <taxon>Crustacea</taxon>
        <taxon>Multicrustacea</taxon>
        <taxon>Hexanauplia</taxon>
        <taxon>Copepoda</taxon>
        <taxon>Siphonostomatoida</taxon>
        <taxon>Caligidae</taxon>
        <taxon>Caligus</taxon>
    </lineage>
</organism>
<proteinExistence type="predicted"/>
<dbReference type="Proteomes" id="UP000595437">
    <property type="component" value="Chromosome 9"/>
</dbReference>
<sequence>DTMPLMWFPRGSRLNSAMHIETLHTKLLPLVQATFLNQEVVLQYEEHQSI</sequence>
<feature type="non-terminal residue" evidence="1">
    <location>
        <position position="1"/>
    </location>
</feature>
<protein>
    <submittedName>
        <fullName evidence="1">Uncharacterized protein</fullName>
    </submittedName>
</protein>
<evidence type="ECO:0000313" key="2">
    <source>
        <dbReference type="Proteomes" id="UP000595437"/>
    </source>
</evidence>
<reference evidence="2" key="1">
    <citation type="submission" date="2021-01" db="EMBL/GenBank/DDBJ databases">
        <title>Caligus Genome Assembly.</title>
        <authorList>
            <person name="Gallardo-Escarate C."/>
        </authorList>
    </citation>
    <scope>NUCLEOTIDE SEQUENCE [LARGE SCALE GENOMIC DNA]</scope>
</reference>
<dbReference type="EMBL" id="CP045898">
    <property type="protein sequence ID" value="QQP39765.1"/>
    <property type="molecule type" value="Genomic_DNA"/>
</dbReference>
<gene>
    <name evidence="1" type="ORF">FKW44_013583</name>
</gene>